<sequence length="283" mass="28983">AYKMQLLSPLPSHVLHKALGVRPRLHYKQGGTTALREGEAPTAPATNDGNTQRTPPNGFSSSQESRRRSAAEGGAASHSNFPSRPDVLSAVASTTLVLALTGQALRMVAPIASPAVWLGHADALQHYLSQGVSSPSLALDAGVVAGVSAARWCLMALVSGFKASSNASNAQALSACSPLDVVWVGAIPGAAEEWCFRGGLLPAISPDWRGAAVTAIVFGLLHLLDRRRTPVSAAWATGVGAAYGALYLHTGNVADAALAHALSNVVSGLGYKLGGTQAPDTPS</sequence>
<feature type="domain" description="CAAX prenyl protease 2/Lysostaphin resistance protein A-like" evidence="2">
    <location>
        <begin position="179"/>
        <end position="266"/>
    </location>
</feature>
<evidence type="ECO:0000256" key="1">
    <source>
        <dbReference type="SAM" id="MobiDB-lite"/>
    </source>
</evidence>
<evidence type="ECO:0000259" key="2">
    <source>
        <dbReference type="Pfam" id="PF02517"/>
    </source>
</evidence>
<dbReference type="EMBL" id="GDKF01008783">
    <property type="protein sequence ID" value="JAT69839.1"/>
    <property type="molecule type" value="Transcribed_RNA"/>
</dbReference>
<organism evidence="3">
    <name type="scientific">Auxenochlorella protothecoides</name>
    <name type="common">Green microalga</name>
    <name type="synonym">Chlorella protothecoides</name>
    <dbReference type="NCBI Taxonomy" id="3075"/>
    <lineage>
        <taxon>Eukaryota</taxon>
        <taxon>Viridiplantae</taxon>
        <taxon>Chlorophyta</taxon>
        <taxon>core chlorophytes</taxon>
        <taxon>Trebouxiophyceae</taxon>
        <taxon>Chlorellales</taxon>
        <taxon>Chlorellaceae</taxon>
        <taxon>Auxenochlorella</taxon>
    </lineage>
</organism>
<protein>
    <recommendedName>
        <fullName evidence="2">CAAX prenyl protease 2/Lysostaphin resistance protein A-like domain-containing protein</fullName>
    </recommendedName>
</protein>
<reference evidence="3" key="1">
    <citation type="submission" date="2015-08" db="EMBL/GenBank/DDBJ databases">
        <authorList>
            <person name="Babu N.S."/>
            <person name="Beckwith C.J."/>
            <person name="Beseler K.G."/>
            <person name="Brison A."/>
            <person name="Carone J.V."/>
            <person name="Caskin T.P."/>
            <person name="Diamond M."/>
            <person name="Durham M.E."/>
            <person name="Foxe J.M."/>
            <person name="Go M."/>
            <person name="Henderson B.A."/>
            <person name="Jones I.B."/>
            <person name="McGettigan J.A."/>
            <person name="Micheletti S.J."/>
            <person name="Nasrallah M.E."/>
            <person name="Ortiz D."/>
            <person name="Piller C.R."/>
            <person name="Privatt S.R."/>
            <person name="Schneider S.L."/>
            <person name="Sharp S."/>
            <person name="Smith T.C."/>
            <person name="Stanton J.D."/>
            <person name="Ullery H.E."/>
            <person name="Wilson R.J."/>
            <person name="Serrano M.G."/>
            <person name="Buck G."/>
            <person name="Lee V."/>
            <person name="Wang Y."/>
            <person name="Carvalho R."/>
            <person name="Voegtly L."/>
            <person name="Shi R."/>
            <person name="Duckworth R."/>
            <person name="Johnson A."/>
            <person name="Loviza R."/>
            <person name="Walstead R."/>
            <person name="Shah Z."/>
            <person name="Kiflezghi M."/>
            <person name="Wade K."/>
            <person name="Ball S.L."/>
            <person name="Bradley K.W."/>
            <person name="Asai D.J."/>
            <person name="Bowman C.A."/>
            <person name="Russell D.A."/>
            <person name="Pope W.H."/>
            <person name="Jacobs-Sera D."/>
            <person name="Hendrix R.W."/>
            <person name="Hatfull G.F."/>
        </authorList>
    </citation>
    <scope>NUCLEOTIDE SEQUENCE</scope>
</reference>
<dbReference type="InterPro" id="IPR003675">
    <property type="entry name" value="Rce1/LyrA-like_dom"/>
</dbReference>
<feature type="non-terminal residue" evidence="3">
    <location>
        <position position="1"/>
    </location>
</feature>
<feature type="compositionally biased region" description="Polar residues" evidence="1">
    <location>
        <begin position="44"/>
        <end position="59"/>
    </location>
</feature>
<evidence type="ECO:0000313" key="3">
    <source>
        <dbReference type="EMBL" id="JAT69839.1"/>
    </source>
</evidence>
<feature type="region of interest" description="Disordered" evidence="1">
    <location>
        <begin position="32"/>
        <end position="82"/>
    </location>
</feature>
<dbReference type="GO" id="GO:0080120">
    <property type="term" value="P:CAAX-box protein maturation"/>
    <property type="evidence" value="ECO:0007669"/>
    <property type="project" value="UniProtKB-ARBA"/>
</dbReference>
<name>A0A1D1ZSF0_AUXPR</name>
<dbReference type="Pfam" id="PF02517">
    <property type="entry name" value="Rce1-like"/>
    <property type="match status" value="1"/>
</dbReference>
<dbReference type="AlphaFoldDB" id="A0A1D1ZSF0"/>
<proteinExistence type="predicted"/>
<dbReference type="PANTHER" id="PTHR43592">
    <property type="entry name" value="CAAX AMINO TERMINAL PROTEASE"/>
    <property type="match status" value="1"/>
</dbReference>
<gene>
    <name evidence="3" type="ORF">g.935</name>
</gene>
<dbReference type="PANTHER" id="PTHR43592:SF7">
    <property type="entry name" value="CAAX AMINO TERMINAL PROTEASE FAMILY PROTEIN"/>
    <property type="match status" value="1"/>
</dbReference>
<accession>A0A1D1ZSF0</accession>
<dbReference type="GO" id="GO:0004175">
    <property type="term" value="F:endopeptidase activity"/>
    <property type="evidence" value="ECO:0007669"/>
    <property type="project" value="UniProtKB-ARBA"/>
</dbReference>